<dbReference type="PANTHER" id="PTHR12835:SF5">
    <property type="entry name" value="BIOTIN--PROTEIN LIGASE"/>
    <property type="match status" value="1"/>
</dbReference>
<name>S4XE45_9CORY</name>
<evidence type="ECO:0000259" key="7">
    <source>
        <dbReference type="PROSITE" id="PS51733"/>
    </source>
</evidence>
<dbReference type="Gene3D" id="3.30.930.10">
    <property type="entry name" value="Bira Bifunctional Protein, Domain 2"/>
    <property type="match status" value="1"/>
</dbReference>
<dbReference type="PROSITE" id="PS51733">
    <property type="entry name" value="BPL_LPL_CATALYTIC"/>
    <property type="match status" value="1"/>
</dbReference>
<organism evidence="8 9">
    <name type="scientific">Corynebacterium terpenotabidum Y-11</name>
    <dbReference type="NCBI Taxonomy" id="1200352"/>
    <lineage>
        <taxon>Bacteria</taxon>
        <taxon>Bacillati</taxon>
        <taxon>Actinomycetota</taxon>
        <taxon>Actinomycetes</taxon>
        <taxon>Mycobacteriales</taxon>
        <taxon>Corynebacteriaceae</taxon>
        <taxon>Corynebacterium</taxon>
    </lineage>
</organism>
<feature type="domain" description="BPL/LPL catalytic" evidence="7">
    <location>
        <begin position="44"/>
        <end position="225"/>
    </location>
</feature>
<dbReference type="EC" id="6.3.4.15" evidence="5"/>
<sequence length="297" mass="30836">MTDVSAASDTTDPAVDPAVSRSPIDPARVADLLRAAGVRGVAVDHVPSTGSTNADLSARIGAGNIVDRSVLLSEEQVAGRGRMGRPWSAPAGSQFICSMVIAPQSVDLDRLGELPLFIGVAVAEAVRELGAPAVLKWPNDLQVERDGQVRKLAGILVEAASIDPPAIVPGIGLNLSMTAEEFGDAGLPGATSLVMEGVPIPDVAAREQVTATLLRHLVEVTDAWRTGGDVARGVRDRYRDLCSTLGTRVRAELPGGQDLHGTAVDLGPRGELVIEAADGERHTVTAGDVVHLRPSGN</sequence>
<dbReference type="SUPFAM" id="SSF55681">
    <property type="entry name" value="Class II aaRS and biotin synthetases"/>
    <property type="match status" value="1"/>
</dbReference>
<evidence type="ECO:0000256" key="1">
    <source>
        <dbReference type="ARBA" id="ARBA00022598"/>
    </source>
</evidence>
<evidence type="ECO:0000313" key="8">
    <source>
        <dbReference type="EMBL" id="AGP31417.1"/>
    </source>
</evidence>
<dbReference type="eggNOG" id="COG0340">
    <property type="taxonomic scope" value="Bacteria"/>
</dbReference>
<dbReference type="InterPro" id="IPR004408">
    <property type="entry name" value="Biotin_CoA_COase_ligase"/>
</dbReference>
<dbReference type="Pfam" id="PF02237">
    <property type="entry name" value="BPL_C"/>
    <property type="match status" value="1"/>
</dbReference>
<dbReference type="STRING" id="1200352.A606_08880"/>
<evidence type="ECO:0000313" key="9">
    <source>
        <dbReference type="Proteomes" id="UP000014809"/>
    </source>
</evidence>
<keyword evidence="9" id="KW-1185">Reference proteome</keyword>
<dbReference type="KEGG" id="cter:A606_08880"/>
<dbReference type="EMBL" id="CP003696">
    <property type="protein sequence ID" value="AGP31417.1"/>
    <property type="molecule type" value="Genomic_DNA"/>
</dbReference>
<keyword evidence="2" id="KW-0547">Nucleotide-binding</keyword>
<feature type="compositionally biased region" description="Polar residues" evidence="6">
    <location>
        <begin position="1"/>
        <end position="11"/>
    </location>
</feature>
<dbReference type="Proteomes" id="UP000014809">
    <property type="component" value="Chromosome"/>
</dbReference>
<dbReference type="GO" id="GO:0005737">
    <property type="term" value="C:cytoplasm"/>
    <property type="evidence" value="ECO:0007669"/>
    <property type="project" value="TreeGrafter"/>
</dbReference>
<reference evidence="8 9" key="1">
    <citation type="submission" date="2012-06" db="EMBL/GenBank/DDBJ databases">
        <title>Complete genome sequence of Corynebacterium terpenotabidum Y-11 (=DSM 44721).</title>
        <authorList>
            <person name="Ruckert C."/>
            <person name="Albersmeier A."/>
            <person name="Al-Dilaimi A."/>
            <person name="Szczepanowski R."/>
            <person name="Kalinowski J."/>
        </authorList>
    </citation>
    <scope>NUCLEOTIDE SEQUENCE [LARGE SCALE GENOMIC DNA]</scope>
    <source>
        <strain evidence="8 9">Y-11</strain>
    </source>
</reference>
<dbReference type="PATRIC" id="fig|1200352.3.peg.1806"/>
<dbReference type="Pfam" id="PF03099">
    <property type="entry name" value="BPL_LplA_LipB"/>
    <property type="match status" value="1"/>
</dbReference>
<evidence type="ECO:0000256" key="2">
    <source>
        <dbReference type="ARBA" id="ARBA00022741"/>
    </source>
</evidence>
<dbReference type="AlphaFoldDB" id="S4XE45"/>
<dbReference type="PANTHER" id="PTHR12835">
    <property type="entry name" value="BIOTIN PROTEIN LIGASE"/>
    <property type="match status" value="1"/>
</dbReference>
<proteinExistence type="predicted"/>
<protein>
    <recommendedName>
        <fullName evidence="5">biotin--[biotin carboxyl-carrier protein] ligase</fullName>
        <ecNumber evidence="5">6.3.4.15</ecNumber>
    </recommendedName>
</protein>
<dbReference type="HOGENOM" id="CLU_051096_5_0_11"/>
<dbReference type="NCBIfam" id="TIGR00121">
    <property type="entry name" value="birA_ligase"/>
    <property type="match status" value="1"/>
</dbReference>
<keyword evidence="1 8" id="KW-0436">Ligase</keyword>
<dbReference type="Gene3D" id="2.30.30.100">
    <property type="match status" value="1"/>
</dbReference>
<dbReference type="GO" id="GO:0005524">
    <property type="term" value="F:ATP binding"/>
    <property type="evidence" value="ECO:0007669"/>
    <property type="project" value="UniProtKB-KW"/>
</dbReference>
<dbReference type="InterPro" id="IPR045864">
    <property type="entry name" value="aa-tRNA-synth_II/BPL/LPL"/>
</dbReference>
<dbReference type="InterPro" id="IPR004143">
    <property type="entry name" value="BPL_LPL_catalytic"/>
</dbReference>
<evidence type="ECO:0000256" key="4">
    <source>
        <dbReference type="ARBA" id="ARBA00023267"/>
    </source>
</evidence>
<dbReference type="RefSeq" id="WP_020441773.1">
    <property type="nucleotide sequence ID" value="NC_021663.1"/>
</dbReference>
<dbReference type="GO" id="GO:0004077">
    <property type="term" value="F:biotin--[biotin carboxyl-carrier protein] ligase activity"/>
    <property type="evidence" value="ECO:0007669"/>
    <property type="project" value="UniProtKB-EC"/>
</dbReference>
<keyword evidence="3" id="KW-0067">ATP-binding</keyword>
<dbReference type="SUPFAM" id="SSF50037">
    <property type="entry name" value="C-terminal domain of transcriptional repressors"/>
    <property type="match status" value="1"/>
</dbReference>
<dbReference type="InterPro" id="IPR008988">
    <property type="entry name" value="Transcriptional_repressor_C"/>
</dbReference>
<feature type="region of interest" description="Disordered" evidence="6">
    <location>
        <begin position="1"/>
        <end position="22"/>
    </location>
</feature>
<evidence type="ECO:0000256" key="3">
    <source>
        <dbReference type="ARBA" id="ARBA00022840"/>
    </source>
</evidence>
<dbReference type="CDD" id="cd16442">
    <property type="entry name" value="BPL"/>
    <property type="match status" value="1"/>
</dbReference>
<keyword evidence="4" id="KW-0092">Biotin</keyword>
<dbReference type="InterPro" id="IPR003142">
    <property type="entry name" value="BPL_C"/>
</dbReference>
<gene>
    <name evidence="8" type="ORF">A606_08880</name>
</gene>
<evidence type="ECO:0000256" key="6">
    <source>
        <dbReference type="SAM" id="MobiDB-lite"/>
    </source>
</evidence>
<accession>S4XE45</accession>
<dbReference type="OrthoDB" id="9807064at2"/>
<evidence type="ECO:0000256" key="5">
    <source>
        <dbReference type="ARBA" id="ARBA00024227"/>
    </source>
</evidence>